<name>A0A382RN04_9ZZZZ</name>
<organism evidence="1">
    <name type="scientific">marine metagenome</name>
    <dbReference type="NCBI Taxonomy" id="408172"/>
    <lineage>
        <taxon>unclassified sequences</taxon>
        <taxon>metagenomes</taxon>
        <taxon>ecological metagenomes</taxon>
    </lineage>
</organism>
<dbReference type="AlphaFoldDB" id="A0A382RN04"/>
<accession>A0A382RN04</accession>
<dbReference type="EMBL" id="UINC01122609">
    <property type="protein sequence ID" value="SVC98525.1"/>
    <property type="molecule type" value="Genomic_DNA"/>
</dbReference>
<gene>
    <name evidence="1" type="ORF">METZ01_LOCUS351379</name>
</gene>
<feature type="non-terminal residue" evidence="1">
    <location>
        <position position="60"/>
    </location>
</feature>
<reference evidence="1" key="1">
    <citation type="submission" date="2018-05" db="EMBL/GenBank/DDBJ databases">
        <authorList>
            <person name="Lanie J.A."/>
            <person name="Ng W.-L."/>
            <person name="Kazmierczak K.M."/>
            <person name="Andrzejewski T.M."/>
            <person name="Davidsen T.M."/>
            <person name="Wayne K.J."/>
            <person name="Tettelin H."/>
            <person name="Glass J.I."/>
            <person name="Rusch D."/>
            <person name="Podicherti R."/>
            <person name="Tsui H.-C.T."/>
            <person name="Winkler M.E."/>
        </authorList>
    </citation>
    <scope>NUCLEOTIDE SEQUENCE</scope>
</reference>
<protein>
    <submittedName>
        <fullName evidence="1">Uncharacterized protein</fullName>
    </submittedName>
</protein>
<evidence type="ECO:0000313" key="1">
    <source>
        <dbReference type="EMBL" id="SVC98525.1"/>
    </source>
</evidence>
<sequence>MRNRTIFGWAASSVRCRRPANNIATNLVTKKSAHALEARDAAGGDPFGNEDVALIVKAGV</sequence>
<proteinExistence type="predicted"/>